<dbReference type="Pfam" id="PF00226">
    <property type="entry name" value="DnaJ"/>
    <property type="match status" value="1"/>
</dbReference>
<feature type="domain" description="J" evidence="3">
    <location>
        <begin position="345"/>
        <end position="411"/>
    </location>
</feature>
<evidence type="ECO:0000256" key="2">
    <source>
        <dbReference type="SAM" id="MobiDB-lite"/>
    </source>
</evidence>
<dbReference type="Gene3D" id="2.60.260.20">
    <property type="entry name" value="Urease metallochaperone UreE, N-terminal domain"/>
    <property type="match status" value="2"/>
</dbReference>
<evidence type="ECO:0000313" key="5">
    <source>
        <dbReference type="Proteomes" id="UP000702964"/>
    </source>
</evidence>
<protein>
    <recommendedName>
        <fullName evidence="3">J domain-containing protein</fullName>
    </recommendedName>
</protein>
<proteinExistence type="predicted"/>
<dbReference type="Proteomes" id="UP000702964">
    <property type="component" value="Unassembled WGS sequence"/>
</dbReference>
<dbReference type="Gene3D" id="1.10.287.110">
    <property type="entry name" value="DnaJ domain"/>
    <property type="match status" value="1"/>
</dbReference>
<comment type="caution">
    <text evidence="4">The sequence shown here is derived from an EMBL/GenBank/DDBJ whole genome shotgun (WGS) entry which is preliminary data.</text>
</comment>
<evidence type="ECO:0000313" key="4">
    <source>
        <dbReference type="EMBL" id="KAF4316474.1"/>
    </source>
</evidence>
<dbReference type="InterPro" id="IPR001623">
    <property type="entry name" value="DnaJ_domain"/>
</dbReference>
<dbReference type="Pfam" id="PF01556">
    <property type="entry name" value="DnaJ_C"/>
    <property type="match status" value="1"/>
</dbReference>
<dbReference type="InterPro" id="IPR002939">
    <property type="entry name" value="DnaJ_C"/>
</dbReference>
<dbReference type="InterPro" id="IPR018253">
    <property type="entry name" value="DnaJ_domain_CS"/>
</dbReference>
<evidence type="ECO:0000259" key="3">
    <source>
        <dbReference type="PROSITE" id="PS50076"/>
    </source>
</evidence>
<evidence type="ECO:0000256" key="1">
    <source>
        <dbReference type="ARBA" id="ARBA00023186"/>
    </source>
</evidence>
<dbReference type="EMBL" id="AOFI03000536">
    <property type="protein sequence ID" value="KAF4316474.1"/>
    <property type="molecule type" value="Genomic_DNA"/>
</dbReference>
<dbReference type="SUPFAM" id="SSF46565">
    <property type="entry name" value="Chaperone J-domain"/>
    <property type="match status" value="1"/>
</dbReference>
<accession>A0A8J4S4V5</accession>
<reference evidence="4" key="1">
    <citation type="journal article" date="2015" name="Genom Data">
        <title>Draft genome sequences of Phytophthora kernoviae and Phytophthora ramorum lineage EU2 from Scotland.</title>
        <authorList>
            <person name="Sambles C."/>
            <person name="Schlenzig A."/>
            <person name="O'Neill P."/>
            <person name="Grant M."/>
            <person name="Studholme D.J."/>
        </authorList>
    </citation>
    <scope>NUCLEOTIDE SEQUENCE</scope>
    <source>
        <strain evidence="4">00238/432</strain>
    </source>
</reference>
<dbReference type="PROSITE" id="PS50076">
    <property type="entry name" value="DNAJ_2"/>
    <property type="match status" value="1"/>
</dbReference>
<dbReference type="CDD" id="cd10747">
    <property type="entry name" value="DnaJ_C"/>
    <property type="match status" value="1"/>
</dbReference>
<feature type="region of interest" description="Disordered" evidence="2">
    <location>
        <begin position="414"/>
        <end position="437"/>
    </location>
</feature>
<dbReference type="GO" id="GO:0051087">
    <property type="term" value="F:protein-folding chaperone binding"/>
    <property type="evidence" value="ECO:0007669"/>
    <property type="project" value="TreeGrafter"/>
</dbReference>
<dbReference type="GO" id="GO:0006457">
    <property type="term" value="P:protein folding"/>
    <property type="evidence" value="ECO:0007669"/>
    <property type="project" value="InterPro"/>
</dbReference>
<dbReference type="PRINTS" id="PR00625">
    <property type="entry name" value="JDOMAIN"/>
</dbReference>
<dbReference type="InterPro" id="IPR036869">
    <property type="entry name" value="J_dom_sf"/>
</dbReference>
<dbReference type="SUPFAM" id="SSF49493">
    <property type="entry name" value="HSP40/DnaJ peptide-binding domain"/>
    <property type="match status" value="2"/>
</dbReference>
<gene>
    <name evidence="4" type="ORF">G195_010107</name>
</gene>
<dbReference type="PANTHER" id="PTHR24078">
    <property type="entry name" value="DNAJ HOMOLOG SUBFAMILY C MEMBER"/>
    <property type="match status" value="1"/>
</dbReference>
<dbReference type="CDD" id="cd06257">
    <property type="entry name" value="DnaJ"/>
    <property type="match status" value="1"/>
</dbReference>
<name>A0A8J4S4V5_9STRA</name>
<keyword evidence="1" id="KW-0143">Chaperone</keyword>
<reference evidence="4" key="2">
    <citation type="submission" date="2020-02" db="EMBL/GenBank/DDBJ databases">
        <authorList>
            <person name="Studholme D.J."/>
        </authorList>
    </citation>
    <scope>NUCLEOTIDE SEQUENCE</scope>
    <source>
        <strain evidence="4">00238/432</strain>
    </source>
</reference>
<dbReference type="GO" id="GO:0005829">
    <property type="term" value="C:cytosol"/>
    <property type="evidence" value="ECO:0007669"/>
    <property type="project" value="TreeGrafter"/>
</dbReference>
<dbReference type="InterPro" id="IPR051339">
    <property type="entry name" value="DnaJ_subfamily_B"/>
</dbReference>
<dbReference type="FunFam" id="2.60.260.20:FF:000002">
    <property type="entry name" value="Dnaj homolog subfamily b member"/>
    <property type="match status" value="1"/>
</dbReference>
<dbReference type="SMART" id="SM00271">
    <property type="entry name" value="DnaJ"/>
    <property type="match status" value="1"/>
</dbReference>
<feature type="compositionally biased region" description="Gly residues" evidence="2">
    <location>
        <begin position="424"/>
        <end position="437"/>
    </location>
</feature>
<dbReference type="AlphaFoldDB" id="A0A8J4S4V5"/>
<dbReference type="FunFam" id="2.60.260.20:FF:000006">
    <property type="entry name" value="DnaJ subfamily B member 13"/>
    <property type="match status" value="1"/>
</dbReference>
<dbReference type="PROSITE" id="PS00636">
    <property type="entry name" value="DNAJ_1"/>
    <property type="match status" value="1"/>
</dbReference>
<dbReference type="PANTHER" id="PTHR24078:SF553">
    <property type="entry name" value="DNAJ HOMOLOG SUBFAMILY B MEMBER 5"/>
    <property type="match status" value="1"/>
</dbReference>
<dbReference type="GO" id="GO:0051082">
    <property type="term" value="F:unfolded protein binding"/>
    <property type="evidence" value="ECO:0007669"/>
    <property type="project" value="InterPro"/>
</dbReference>
<dbReference type="InterPro" id="IPR008971">
    <property type="entry name" value="HSP40/DnaJ_pept-bd"/>
</dbReference>
<organism evidence="4 5">
    <name type="scientific">Phytophthora kernoviae 00238/432</name>
    <dbReference type="NCBI Taxonomy" id="1284355"/>
    <lineage>
        <taxon>Eukaryota</taxon>
        <taxon>Sar</taxon>
        <taxon>Stramenopiles</taxon>
        <taxon>Oomycota</taxon>
        <taxon>Peronosporomycetes</taxon>
        <taxon>Peronosporales</taxon>
        <taxon>Peronosporaceae</taxon>
        <taxon>Phytophthora</taxon>
    </lineage>
</organism>
<sequence length="700" mass="77528">MGVEEKQDQADSLRAFETLSDGIIAKTAVQFMDFVRRRRRVVDTNKWQKLKSERGVNLYTERVESRSMANSCSRRSSLPTLCNTKSIGQETGNCSGLESFNSLSTTLVSAFGGGTLRGTLESTMQGLYADTTEQMQLNAAIQYGSILDCGVVQTYRTRSNAKPHEFFGVKFVEKFGHIPGVIDRLCWVERLGTLVTTGKQFGFQLIKSVEIEDRSSELSVRRVNMSVCYLYCQNGPDAVDVFIRGIVELPGSTKSRRRKETINAAGDYILATVHGRECQRMKTIASLIERSKTERENLNVCHCSKAVRGLEKVTKKSVEASRGKSKRDQARNKKKAFNYSVMGKDYYSTLNVAKGATDEELRKAYRKLALKWHPDKNPNDREGAQKKFQEIGEAYEVLSDKKKREIYDMYGEEGLKGAPAGPEGPEGGGMPRGGMPGGMPGGFTYTSTSGFPGGGFSFHSTDASKIFEQFFGTANPMEAESRDPMASMFGGMGGFGGMHGMQSGGPRGQDMFGASSTRQPRAQQLKSQLEVSLDQLYAGCTKKLKITRKVHDPSSNQVREEQKILEVNIKPGWKDGTKVTFEGQGDALPGRPAQDIVFMIKQKPHDKFRREGDNLVYRFKLSLKDALLGDGTLTIKTLDGRNLPVRLDGVIAPGSKKVIPGEGMPLQKRPTQRGNLVVEFEVAFPKSLNETQKNLIRQAF</sequence>